<proteinExistence type="predicted"/>
<name>X1TIA1_9ZZZZ</name>
<reference evidence="1" key="1">
    <citation type="journal article" date="2014" name="Front. Microbiol.">
        <title>High frequency of phylogenetically diverse reductive dehalogenase-homologous genes in deep subseafloor sedimentary metagenomes.</title>
        <authorList>
            <person name="Kawai M."/>
            <person name="Futagami T."/>
            <person name="Toyoda A."/>
            <person name="Takaki Y."/>
            <person name="Nishi S."/>
            <person name="Hori S."/>
            <person name="Arai W."/>
            <person name="Tsubouchi T."/>
            <person name="Morono Y."/>
            <person name="Uchiyama I."/>
            <person name="Ito T."/>
            <person name="Fujiyama A."/>
            <person name="Inagaki F."/>
            <person name="Takami H."/>
        </authorList>
    </citation>
    <scope>NUCLEOTIDE SEQUENCE</scope>
    <source>
        <strain evidence="1">Expedition CK06-06</strain>
    </source>
</reference>
<dbReference type="AlphaFoldDB" id="X1TIA1"/>
<feature type="non-terminal residue" evidence="1">
    <location>
        <position position="1"/>
    </location>
</feature>
<protein>
    <submittedName>
        <fullName evidence="1">Uncharacterized protein</fullName>
    </submittedName>
</protein>
<gene>
    <name evidence="1" type="ORF">S12H4_44904</name>
</gene>
<sequence>GEVNVEDRIARMYQQMFEDLEKLSQKWLPDFQEEMSKWTQDLLKDTFDPEKMMEFLRGMRIDMSQFLPGMVGQQPGFDPYRILGLEKSASFETKMPSPKNISI</sequence>
<dbReference type="EMBL" id="BARW01027711">
    <property type="protein sequence ID" value="GAJ04969.1"/>
    <property type="molecule type" value="Genomic_DNA"/>
</dbReference>
<evidence type="ECO:0000313" key="1">
    <source>
        <dbReference type="EMBL" id="GAJ04969.1"/>
    </source>
</evidence>
<comment type="caution">
    <text evidence="1">The sequence shown here is derived from an EMBL/GenBank/DDBJ whole genome shotgun (WGS) entry which is preliminary data.</text>
</comment>
<organism evidence="1">
    <name type="scientific">marine sediment metagenome</name>
    <dbReference type="NCBI Taxonomy" id="412755"/>
    <lineage>
        <taxon>unclassified sequences</taxon>
        <taxon>metagenomes</taxon>
        <taxon>ecological metagenomes</taxon>
    </lineage>
</organism>
<accession>X1TIA1</accession>